<comment type="caution">
    <text evidence="1">The sequence shown here is derived from an EMBL/GenBank/DDBJ whole genome shotgun (WGS) entry which is preliminary data.</text>
</comment>
<name>A0A391NPU4_9EUKA</name>
<dbReference type="EMBL" id="BDIP01003935">
    <property type="protein sequence ID" value="GCA63537.1"/>
    <property type="molecule type" value="Genomic_DNA"/>
</dbReference>
<organism evidence="1 2">
    <name type="scientific">Kipferlia bialata</name>
    <dbReference type="NCBI Taxonomy" id="797122"/>
    <lineage>
        <taxon>Eukaryota</taxon>
        <taxon>Metamonada</taxon>
        <taxon>Carpediemonas-like organisms</taxon>
        <taxon>Kipferlia</taxon>
    </lineage>
</organism>
<dbReference type="SUPFAM" id="SSF117281">
    <property type="entry name" value="Kelch motif"/>
    <property type="match status" value="1"/>
</dbReference>
<sequence>MSEYRPDVPEGMRLMYTYVDVMYIPTRNHSTSTLIGTGQILVIGAARDGECRCAIVTVLPDGGVKAQPIECPSSPRLYHHSATRIGEDVFVSGGTVKMVDGEVHVKREGSRVMWRFHIPDRSWQQHEGLREPLFGHVTADVDGHLFVAGGFRRKRLSRCTLYDPSSGSWASKPDAPASLYCAGSVVVDGVLHCFGGCVSTGEYSKQHLSCDLRDFSWTHHPDMPFCCIYPLVWSVHPYIVVGGGLVGNSGGVYALHLESGQWKDWGLFPIGVVRASCCALSEASAYIQSSKGSYIVTSETVLERERVASFDAHVSDAARCQITAEIERLAPRVEGALQRLCAVIPAPSTAMVEGGRGGLQGWVDALEPIGTAAHALSVSFLEGDIPPAEEIVSLTAQLSEHNHSSLASDLGRIHTFLGVAESVAAHVATLQLFVKGMAEGRHMSLDTDLAGLHASLTETAEAHATECGYLFDGPSLQEVVAACLSQLSSAYSCVGACMAKCADYSSLPLPHSVESLSEPQATRYMEVLGHNGRVCALVIEAQRLRGITAAVPDTISRLQELRLPSKEVCAEVRRDTTSALSVLYSRIQEAADARSLMEQISSIETVSEGRVCELKVERDISVARLTHMSYTPSDRANAISKRDSIAHELDEARAALAERRRLCELLKRHTKFTEVAE</sequence>
<keyword evidence="2" id="KW-1185">Reference proteome</keyword>
<dbReference type="SMART" id="SM00612">
    <property type="entry name" value="Kelch"/>
    <property type="match status" value="2"/>
</dbReference>
<evidence type="ECO:0000313" key="1">
    <source>
        <dbReference type="EMBL" id="GCA63537.1"/>
    </source>
</evidence>
<dbReference type="InterPro" id="IPR006652">
    <property type="entry name" value="Kelch_1"/>
</dbReference>
<dbReference type="PANTHER" id="PTHR45632">
    <property type="entry name" value="LD33804P"/>
    <property type="match status" value="1"/>
</dbReference>
<dbReference type="Gene3D" id="2.120.10.80">
    <property type="entry name" value="Kelch-type beta propeller"/>
    <property type="match status" value="1"/>
</dbReference>
<proteinExistence type="predicted"/>
<gene>
    <name evidence="1" type="ORF">KIPB_010518</name>
</gene>
<feature type="non-terminal residue" evidence="1">
    <location>
        <position position="677"/>
    </location>
</feature>
<accession>A0A391NPU4</accession>
<dbReference type="Proteomes" id="UP000265618">
    <property type="component" value="Unassembled WGS sequence"/>
</dbReference>
<reference evidence="1 2" key="1">
    <citation type="journal article" date="2018" name="PLoS ONE">
        <title>The draft genome of Kipferlia bialata reveals reductive genome evolution in fornicate parasites.</title>
        <authorList>
            <person name="Tanifuji G."/>
            <person name="Takabayashi S."/>
            <person name="Kume K."/>
            <person name="Takagi M."/>
            <person name="Nakayama T."/>
            <person name="Kamikawa R."/>
            <person name="Inagaki Y."/>
            <person name="Hashimoto T."/>
        </authorList>
    </citation>
    <scope>NUCLEOTIDE SEQUENCE [LARGE SCALE GENOMIC DNA]</scope>
    <source>
        <strain evidence="1">NY0173</strain>
    </source>
</reference>
<protein>
    <submittedName>
        <fullName evidence="1">Uncharacterized protein</fullName>
    </submittedName>
</protein>
<evidence type="ECO:0000313" key="2">
    <source>
        <dbReference type="Proteomes" id="UP000265618"/>
    </source>
</evidence>
<dbReference type="OrthoDB" id="432528at2759"/>
<dbReference type="AlphaFoldDB" id="A0A391NPU4"/>
<dbReference type="InterPro" id="IPR015915">
    <property type="entry name" value="Kelch-typ_b-propeller"/>
</dbReference>